<reference evidence="1" key="1">
    <citation type="submission" date="2023-05" db="EMBL/GenBank/DDBJ databases">
        <title>Nepenthes gracilis genome sequencing.</title>
        <authorList>
            <person name="Fukushima K."/>
        </authorList>
    </citation>
    <scope>NUCLEOTIDE SEQUENCE</scope>
    <source>
        <strain evidence="1">SING2019-196</strain>
    </source>
</reference>
<organism evidence="1 2">
    <name type="scientific">Nepenthes gracilis</name>
    <name type="common">Slender pitcher plant</name>
    <dbReference type="NCBI Taxonomy" id="150966"/>
    <lineage>
        <taxon>Eukaryota</taxon>
        <taxon>Viridiplantae</taxon>
        <taxon>Streptophyta</taxon>
        <taxon>Embryophyta</taxon>
        <taxon>Tracheophyta</taxon>
        <taxon>Spermatophyta</taxon>
        <taxon>Magnoliopsida</taxon>
        <taxon>eudicotyledons</taxon>
        <taxon>Gunneridae</taxon>
        <taxon>Pentapetalae</taxon>
        <taxon>Caryophyllales</taxon>
        <taxon>Nepenthaceae</taxon>
        <taxon>Nepenthes</taxon>
    </lineage>
</organism>
<evidence type="ECO:0000313" key="1">
    <source>
        <dbReference type="EMBL" id="GMH01891.1"/>
    </source>
</evidence>
<evidence type="ECO:0000313" key="2">
    <source>
        <dbReference type="Proteomes" id="UP001279734"/>
    </source>
</evidence>
<dbReference type="EMBL" id="BSYO01000003">
    <property type="protein sequence ID" value="GMH01891.1"/>
    <property type="molecule type" value="Genomic_DNA"/>
</dbReference>
<proteinExistence type="predicted"/>
<dbReference type="AlphaFoldDB" id="A0AAD3XEC7"/>
<protein>
    <submittedName>
        <fullName evidence="1">Uncharacterized protein</fullName>
    </submittedName>
</protein>
<accession>A0AAD3XEC7</accession>
<gene>
    <name evidence="1" type="ORF">Nepgr_003730</name>
</gene>
<comment type="caution">
    <text evidence="1">The sequence shown here is derived from an EMBL/GenBank/DDBJ whole genome shotgun (WGS) entry which is preliminary data.</text>
</comment>
<name>A0AAD3XEC7_NEPGR</name>
<keyword evidence="2" id="KW-1185">Reference proteome</keyword>
<sequence length="216" mass="24372">MVNTRVQESEPVRDVASLDQDHAIGVMVNGVASMVLAPFFQNLVEHMVVQADPRLEKIWNCVFKDDEHTANIDRSPFTAEILNRPMPICGEEFLKWPKPLKKAEGGNLSKYCGFYRSPGYSTENYKTLQREIEELIRRGHLTRFIKGLGVVNMITTWPIKNPANNKEQQTGGKKQCTTDTVIRFCDSDLSHVVSPHADPLVVSILVSDGNVDYQLK</sequence>
<dbReference type="Proteomes" id="UP001279734">
    <property type="component" value="Unassembled WGS sequence"/>
</dbReference>